<dbReference type="AlphaFoldDB" id="A0AAV2EIU1"/>
<dbReference type="Pfam" id="PF00646">
    <property type="entry name" value="F-box"/>
    <property type="match status" value="1"/>
</dbReference>
<evidence type="ECO:0000259" key="1">
    <source>
        <dbReference type="PROSITE" id="PS50181"/>
    </source>
</evidence>
<dbReference type="CDD" id="cd22160">
    <property type="entry name" value="F-box_AtFBL13-like"/>
    <property type="match status" value="1"/>
</dbReference>
<dbReference type="InterPro" id="IPR053781">
    <property type="entry name" value="F-box_AtFBL13-like"/>
</dbReference>
<dbReference type="InterPro" id="IPR001810">
    <property type="entry name" value="F-box_dom"/>
</dbReference>
<dbReference type="PANTHER" id="PTHR34223">
    <property type="entry name" value="OS11G0201299 PROTEIN"/>
    <property type="match status" value="1"/>
</dbReference>
<dbReference type="Proteomes" id="UP001497516">
    <property type="component" value="Chromosome 4"/>
</dbReference>
<proteinExistence type="predicted"/>
<dbReference type="SUPFAM" id="SSF52047">
    <property type="entry name" value="RNI-like"/>
    <property type="match status" value="1"/>
</dbReference>
<sequence>MATTTIRGDRYVEQDEETDRLSNLSDDILQHLLSFLDDTKFTVQTSLLSRRWRHLWKDVPALHFRRNSFHTGDQFQTFQRNVLSLRSGRTGHRDQVLRVLSFRQCYGETDEIYGMVASVTTRHESLATLQFFWCAWIDLGGIAACRFGAALTTLELRGCSLVFRDGDDPFADLPLLECLKIISCVSTSRAVKVSGLRLLSLQIDNADGFGIGELLAPRLESFYFSSCVNRLLELRPLNLPSLGRASVLLRLMCGLSDEQTRAVMSLLRGLCNAKSLHLCFEDMFRRSEISSLINMIKPMIDEQLSQFTRLETSRIRCS</sequence>
<dbReference type="Gene3D" id="1.20.1280.50">
    <property type="match status" value="1"/>
</dbReference>
<gene>
    <name evidence="2" type="ORF">LTRI10_LOCUS26979</name>
</gene>
<keyword evidence="3" id="KW-1185">Reference proteome</keyword>
<dbReference type="SUPFAM" id="SSF81383">
    <property type="entry name" value="F-box domain"/>
    <property type="match status" value="1"/>
</dbReference>
<protein>
    <recommendedName>
        <fullName evidence="1">F-box domain-containing protein</fullName>
    </recommendedName>
</protein>
<dbReference type="InterPro" id="IPR053197">
    <property type="entry name" value="F-box_SCFL_complex_component"/>
</dbReference>
<dbReference type="InterPro" id="IPR032675">
    <property type="entry name" value="LRR_dom_sf"/>
</dbReference>
<feature type="domain" description="F-box" evidence="1">
    <location>
        <begin position="18"/>
        <end position="67"/>
    </location>
</feature>
<evidence type="ECO:0000313" key="3">
    <source>
        <dbReference type="Proteomes" id="UP001497516"/>
    </source>
</evidence>
<dbReference type="InterPro" id="IPR036047">
    <property type="entry name" value="F-box-like_dom_sf"/>
</dbReference>
<dbReference type="EMBL" id="OZ034817">
    <property type="protein sequence ID" value="CAL1385876.1"/>
    <property type="molecule type" value="Genomic_DNA"/>
</dbReference>
<reference evidence="2 3" key="1">
    <citation type="submission" date="2024-04" db="EMBL/GenBank/DDBJ databases">
        <authorList>
            <person name="Fracassetti M."/>
        </authorList>
    </citation>
    <scope>NUCLEOTIDE SEQUENCE [LARGE SCALE GENOMIC DNA]</scope>
</reference>
<organism evidence="2 3">
    <name type="scientific">Linum trigynum</name>
    <dbReference type="NCBI Taxonomy" id="586398"/>
    <lineage>
        <taxon>Eukaryota</taxon>
        <taxon>Viridiplantae</taxon>
        <taxon>Streptophyta</taxon>
        <taxon>Embryophyta</taxon>
        <taxon>Tracheophyta</taxon>
        <taxon>Spermatophyta</taxon>
        <taxon>Magnoliopsida</taxon>
        <taxon>eudicotyledons</taxon>
        <taxon>Gunneridae</taxon>
        <taxon>Pentapetalae</taxon>
        <taxon>rosids</taxon>
        <taxon>fabids</taxon>
        <taxon>Malpighiales</taxon>
        <taxon>Linaceae</taxon>
        <taxon>Linum</taxon>
    </lineage>
</organism>
<evidence type="ECO:0000313" key="2">
    <source>
        <dbReference type="EMBL" id="CAL1385876.1"/>
    </source>
</evidence>
<dbReference type="PANTHER" id="PTHR34223:SF51">
    <property type="entry name" value="OS06G0556300 PROTEIN"/>
    <property type="match status" value="1"/>
</dbReference>
<name>A0AAV2EIU1_9ROSI</name>
<accession>A0AAV2EIU1</accession>
<dbReference type="Gene3D" id="3.80.10.10">
    <property type="entry name" value="Ribonuclease Inhibitor"/>
    <property type="match status" value="1"/>
</dbReference>
<dbReference type="PROSITE" id="PS50181">
    <property type="entry name" value="FBOX"/>
    <property type="match status" value="1"/>
</dbReference>